<evidence type="ECO:0000259" key="2">
    <source>
        <dbReference type="Pfam" id="PF18557"/>
    </source>
</evidence>
<protein>
    <recommendedName>
        <fullName evidence="2">Anti-sigma factor NepR domain-containing protein</fullName>
    </recommendedName>
</protein>
<feature type="region of interest" description="Disordered" evidence="1">
    <location>
        <begin position="1"/>
        <end position="22"/>
    </location>
</feature>
<reference evidence="3 4" key="1">
    <citation type="submission" date="2017-03" db="EMBL/GenBank/DDBJ databases">
        <authorList>
            <person name="Afonso C.L."/>
            <person name="Miller P.J."/>
            <person name="Scott M.A."/>
            <person name="Spackman E."/>
            <person name="Goraichik I."/>
            <person name="Dimitrov K.M."/>
            <person name="Suarez D.L."/>
            <person name="Swayne D.E."/>
        </authorList>
    </citation>
    <scope>NUCLEOTIDE SEQUENCE [LARGE SCALE GENOMIC DNA]</scope>
    <source>
        <strain evidence="3 4">CECT 7066</strain>
    </source>
</reference>
<dbReference type="EMBL" id="FWFV01000006">
    <property type="protein sequence ID" value="SLN50338.1"/>
    <property type="molecule type" value="Genomic_DNA"/>
</dbReference>
<dbReference type="InterPro" id="IPR041649">
    <property type="entry name" value="NepR"/>
</dbReference>
<dbReference type="Proteomes" id="UP000193870">
    <property type="component" value="Unassembled WGS sequence"/>
</dbReference>
<evidence type="ECO:0000313" key="4">
    <source>
        <dbReference type="Proteomes" id="UP000193870"/>
    </source>
</evidence>
<keyword evidence="4" id="KW-1185">Reference proteome</keyword>
<organism evidence="3 4">
    <name type="scientific">Palleronia marisminoris</name>
    <dbReference type="NCBI Taxonomy" id="315423"/>
    <lineage>
        <taxon>Bacteria</taxon>
        <taxon>Pseudomonadati</taxon>
        <taxon>Pseudomonadota</taxon>
        <taxon>Alphaproteobacteria</taxon>
        <taxon>Rhodobacterales</taxon>
        <taxon>Roseobacteraceae</taxon>
        <taxon>Palleronia</taxon>
    </lineage>
</organism>
<accession>A0A1Y5SWI9</accession>
<dbReference type="AlphaFoldDB" id="A0A1Y5SWI9"/>
<evidence type="ECO:0000313" key="3">
    <source>
        <dbReference type="EMBL" id="SLN50338.1"/>
    </source>
</evidence>
<dbReference type="STRING" id="315423.SAMN04488020_10632"/>
<dbReference type="Pfam" id="PF18557">
    <property type="entry name" value="NepR"/>
    <property type="match status" value="1"/>
</dbReference>
<sequence length="71" mass="8258">MVPSVRKKSNQLSGIQLMSKDNKTSNVMRQIDENLRRVYFENNEEDIPDRFKELLAKLKNQDGTSERDSDG</sequence>
<name>A0A1Y5SWI9_9RHOB</name>
<gene>
    <name evidence="3" type="ORF">PAM7066_02265</name>
</gene>
<evidence type="ECO:0000256" key="1">
    <source>
        <dbReference type="SAM" id="MobiDB-lite"/>
    </source>
</evidence>
<proteinExistence type="predicted"/>
<feature type="domain" description="Anti-sigma factor NepR" evidence="2">
    <location>
        <begin position="29"/>
        <end position="62"/>
    </location>
</feature>